<proteinExistence type="predicted"/>
<sequence length="207" mass="23194">MHCSQPTIFNKHVRTNSSPNDGDDEHSIPSSNSSSPIVSTSLHTPVIYLNSPSQISECLESFLEPLKFEANPPTVTDSLESTLLEGFPSKDYVNSILNIDSTNTNPLFVYRNKDMTCLIDSLVNNSPSSSVLKLNDIPSSKSDTLTFQFNCASNGLNRLFQELSERKHFTKSRIEKSKKTKSTILERRKCKLSHTINADALENSRYF</sequence>
<evidence type="ECO:0000256" key="1">
    <source>
        <dbReference type="SAM" id="MobiDB-lite"/>
    </source>
</evidence>
<evidence type="ECO:0000313" key="3">
    <source>
        <dbReference type="Proteomes" id="UP000816034"/>
    </source>
</evidence>
<dbReference type="GeneID" id="68103149"/>
<dbReference type="Proteomes" id="UP000816034">
    <property type="component" value="Unassembled WGS sequence"/>
</dbReference>
<comment type="caution">
    <text evidence="2">The sequence shown here is derived from an EMBL/GenBank/DDBJ whole genome shotgun (WGS) entry which is preliminary data.</text>
</comment>
<protein>
    <submittedName>
        <fullName evidence="2">Uncharacterized protein</fullName>
    </submittedName>
</protein>
<feature type="region of interest" description="Disordered" evidence="1">
    <location>
        <begin position="1"/>
        <end position="37"/>
    </location>
</feature>
<feature type="compositionally biased region" description="Low complexity" evidence="1">
    <location>
        <begin position="28"/>
        <end position="37"/>
    </location>
</feature>
<gene>
    <name evidence="2" type="ORF">C9374_010695</name>
</gene>
<dbReference type="EMBL" id="PYSW02000045">
    <property type="protein sequence ID" value="KAG2374411.1"/>
    <property type="molecule type" value="Genomic_DNA"/>
</dbReference>
<reference evidence="2 3" key="1">
    <citation type="journal article" date="2018" name="BMC Genomics">
        <title>The genome of Naegleria lovaniensis, the basis for a comparative approach to unravel pathogenicity factors of the human pathogenic amoeba N. fowleri.</title>
        <authorList>
            <person name="Liechti N."/>
            <person name="Schurch N."/>
            <person name="Bruggmann R."/>
            <person name="Wittwer M."/>
        </authorList>
    </citation>
    <scope>NUCLEOTIDE SEQUENCE [LARGE SCALE GENOMIC DNA]</scope>
    <source>
        <strain evidence="2 3">ATCC 30569</strain>
    </source>
</reference>
<dbReference type="AlphaFoldDB" id="A0AA88GDA2"/>
<name>A0AA88GDA2_NAELO</name>
<accession>A0AA88GDA2</accession>
<organism evidence="2 3">
    <name type="scientific">Naegleria lovaniensis</name>
    <name type="common">Amoeba</name>
    <dbReference type="NCBI Taxonomy" id="51637"/>
    <lineage>
        <taxon>Eukaryota</taxon>
        <taxon>Discoba</taxon>
        <taxon>Heterolobosea</taxon>
        <taxon>Tetramitia</taxon>
        <taxon>Eutetramitia</taxon>
        <taxon>Vahlkampfiidae</taxon>
        <taxon>Naegleria</taxon>
    </lineage>
</organism>
<keyword evidence="3" id="KW-1185">Reference proteome</keyword>
<evidence type="ECO:0000313" key="2">
    <source>
        <dbReference type="EMBL" id="KAG2374411.1"/>
    </source>
</evidence>
<dbReference type="RefSeq" id="XP_044543585.1">
    <property type="nucleotide sequence ID" value="XM_044686267.1"/>
</dbReference>